<comment type="caution">
    <text evidence="5">The sequence shown here is derived from an EMBL/GenBank/DDBJ whole genome shotgun (WGS) entry which is preliminary data.</text>
</comment>
<protein>
    <submittedName>
        <fullName evidence="5">Helix-turn-helix transcriptional regulator</fullName>
    </submittedName>
</protein>
<evidence type="ECO:0000259" key="4">
    <source>
        <dbReference type="PROSITE" id="PS51118"/>
    </source>
</evidence>
<dbReference type="SUPFAM" id="SSF46785">
    <property type="entry name" value="Winged helix' DNA-binding domain"/>
    <property type="match status" value="1"/>
</dbReference>
<evidence type="ECO:0000313" key="6">
    <source>
        <dbReference type="Proteomes" id="UP000820977"/>
    </source>
</evidence>
<evidence type="ECO:0000256" key="2">
    <source>
        <dbReference type="ARBA" id="ARBA00023125"/>
    </source>
</evidence>
<evidence type="ECO:0000256" key="3">
    <source>
        <dbReference type="ARBA" id="ARBA00023163"/>
    </source>
</evidence>
<sequence>MKEELKKYADTADCPIRNIISRFSTKWGLLLLTMLGECRYLRFGEMERALPDISPKVLSSTLKQLEADGLISRRAYPDVPPRVEYSITSEGDSLLPIIAELTQWAVARMEKRKSAHNPV</sequence>
<dbReference type="Proteomes" id="UP000820977">
    <property type="component" value="Unassembled WGS sequence"/>
</dbReference>
<dbReference type="InterPro" id="IPR002577">
    <property type="entry name" value="HTH_HxlR"/>
</dbReference>
<dbReference type="PROSITE" id="PS51118">
    <property type="entry name" value="HTH_HXLR"/>
    <property type="match status" value="1"/>
</dbReference>
<accession>A0ABX2B2J7</accession>
<name>A0ABX2B2J7_9BACT</name>
<keyword evidence="2" id="KW-0238">DNA-binding</keyword>
<keyword evidence="6" id="KW-1185">Reference proteome</keyword>
<dbReference type="PANTHER" id="PTHR33204">
    <property type="entry name" value="TRANSCRIPTIONAL REGULATOR, MARR FAMILY"/>
    <property type="match status" value="1"/>
</dbReference>
<keyword evidence="3" id="KW-0804">Transcription</keyword>
<dbReference type="Gene3D" id="1.10.10.10">
    <property type="entry name" value="Winged helix-like DNA-binding domain superfamily/Winged helix DNA-binding domain"/>
    <property type="match status" value="1"/>
</dbReference>
<dbReference type="Pfam" id="PF01638">
    <property type="entry name" value="HxlR"/>
    <property type="match status" value="1"/>
</dbReference>
<feature type="domain" description="HTH hxlR-type" evidence="4">
    <location>
        <begin position="14"/>
        <end position="113"/>
    </location>
</feature>
<proteinExistence type="predicted"/>
<evidence type="ECO:0000313" key="5">
    <source>
        <dbReference type="EMBL" id="NPE25749.1"/>
    </source>
</evidence>
<evidence type="ECO:0000256" key="1">
    <source>
        <dbReference type="ARBA" id="ARBA00023015"/>
    </source>
</evidence>
<reference evidence="5 6" key="1">
    <citation type="submission" date="2020-05" db="EMBL/GenBank/DDBJ databases">
        <title>Distinct polysaccharide utilization as determinants for interspecies competition between intestinal Prevotella spp.</title>
        <authorList>
            <person name="Galvez E.J.C."/>
            <person name="Iljazovic A."/>
            <person name="Strowig T."/>
        </authorList>
    </citation>
    <scope>NUCLEOTIDE SEQUENCE [LARGE SCALE GENOMIC DNA]</scope>
    <source>
        <strain evidence="5 6">PCHR</strain>
    </source>
</reference>
<gene>
    <name evidence="5" type="ORF">HPS54_09525</name>
</gene>
<organism evidence="5 6">
    <name type="scientific">Xylanibacter caecicola</name>
    <dbReference type="NCBI Taxonomy" id="2736294"/>
    <lineage>
        <taxon>Bacteria</taxon>
        <taxon>Pseudomonadati</taxon>
        <taxon>Bacteroidota</taxon>
        <taxon>Bacteroidia</taxon>
        <taxon>Bacteroidales</taxon>
        <taxon>Prevotellaceae</taxon>
        <taxon>Xylanibacter</taxon>
    </lineage>
</organism>
<dbReference type="InterPro" id="IPR036390">
    <property type="entry name" value="WH_DNA-bd_sf"/>
</dbReference>
<dbReference type="EMBL" id="JABKKJ010000017">
    <property type="protein sequence ID" value="NPE25749.1"/>
    <property type="molecule type" value="Genomic_DNA"/>
</dbReference>
<dbReference type="InterPro" id="IPR036388">
    <property type="entry name" value="WH-like_DNA-bd_sf"/>
</dbReference>
<keyword evidence="1" id="KW-0805">Transcription regulation</keyword>
<dbReference type="PANTHER" id="PTHR33204:SF39">
    <property type="entry name" value="TRANSCRIPTIONAL REGULATORY PROTEIN"/>
    <property type="match status" value="1"/>
</dbReference>
<dbReference type="RefSeq" id="WP_172345215.1">
    <property type="nucleotide sequence ID" value="NZ_CASYYZ010000011.1"/>
</dbReference>